<dbReference type="Proteomes" id="UP000195781">
    <property type="component" value="Unassembled WGS sequence"/>
</dbReference>
<keyword evidence="3" id="KW-1185">Reference proteome</keyword>
<sequence>MFSIGEHVIHPGQGVCTVTGIDEDAPTPMIILECKQGHAKTRMQYPLAQSDRLHPTVSREEAENLIEHYDAIECDTFTERNSSLEESYFKKLIKEGAPATVRVAKTMRYRIRDAERHAKKPSSYYTRVLKEAHRRSVEELAVALDCSEEDVEERLSVVESAFEASVN</sequence>
<name>A0A1Y3Y2D3_9ACTN</name>
<dbReference type="OrthoDB" id="9786074at2"/>
<dbReference type="InterPro" id="IPR042215">
    <property type="entry name" value="CarD-like_C"/>
</dbReference>
<dbReference type="EMBL" id="NFIE01000012">
    <property type="protein sequence ID" value="OUN88470.1"/>
    <property type="molecule type" value="Genomic_DNA"/>
</dbReference>
<dbReference type="Pfam" id="PF02559">
    <property type="entry name" value="CarD_TRCF_RID"/>
    <property type="match status" value="1"/>
</dbReference>
<evidence type="ECO:0000313" key="2">
    <source>
        <dbReference type="EMBL" id="OUN88470.1"/>
    </source>
</evidence>
<accession>A0A1Y3Y2D3</accession>
<protein>
    <recommendedName>
        <fullName evidence="1">CarD-like/TRCF RNAP-interacting domain-containing protein</fullName>
    </recommendedName>
</protein>
<proteinExistence type="predicted"/>
<evidence type="ECO:0000259" key="1">
    <source>
        <dbReference type="Pfam" id="PF02559"/>
    </source>
</evidence>
<comment type="caution">
    <text evidence="2">The sequence shown here is derived from an EMBL/GenBank/DDBJ whole genome shotgun (WGS) entry which is preliminary data.</text>
</comment>
<organism evidence="2 3">
    <name type="scientific">[Collinsella] massiliensis</name>
    <dbReference type="NCBI Taxonomy" id="1232426"/>
    <lineage>
        <taxon>Bacteria</taxon>
        <taxon>Bacillati</taxon>
        <taxon>Actinomycetota</taxon>
        <taxon>Coriobacteriia</taxon>
        <taxon>Coriobacteriales</taxon>
        <taxon>Coriobacteriaceae</taxon>
        <taxon>Enorma</taxon>
    </lineage>
</organism>
<feature type="domain" description="CarD-like/TRCF RNAP-interacting" evidence="1">
    <location>
        <begin position="2"/>
        <end position="55"/>
    </location>
</feature>
<dbReference type="AlphaFoldDB" id="A0A1Y3Y2D3"/>
<reference evidence="3" key="1">
    <citation type="submission" date="2017-04" db="EMBL/GenBank/DDBJ databases">
        <title>Function of individual gut microbiota members based on whole genome sequencing of pure cultures obtained from chicken caecum.</title>
        <authorList>
            <person name="Medvecky M."/>
            <person name="Cejkova D."/>
            <person name="Polansky O."/>
            <person name="Karasova D."/>
            <person name="Kubasova T."/>
            <person name="Cizek A."/>
            <person name="Rychlik I."/>
        </authorList>
    </citation>
    <scope>NUCLEOTIDE SEQUENCE [LARGE SCALE GENOMIC DNA]</scope>
    <source>
        <strain evidence="3">An5</strain>
    </source>
</reference>
<dbReference type="InterPro" id="IPR003711">
    <property type="entry name" value="CarD-like/TRCF_RID"/>
</dbReference>
<evidence type="ECO:0000313" key="3">
    <source>
        <dbReference type="Proteomes" id="UP000195781"/>
    </source>
</evidence>
<dbReference type="Gene3D" id="2.40.10.170">
    <property type="match status" value="1"/>
</dbReference>
<dbReference type="Gene3D" id="1.20.58.1290">
    <property type="entry name" value="CarD-like, C-terminal domain"/>
    <property type="match status" value="1"/>
</dbReference>
<gene>
    <name evidence="2" type="ORF">B5G02_06020</name>
</gene>
<dbReference type="RefSeq" id="WP_094335571.1">
    <property type="nucleotide sequence ID" value="NZ_NFIE01000012.1"/>
</dbReference>